<dbReference type="PANTHER" id="PTHR43452:SF30">
    <property type="entry name" value="PYRUVATE DECARBOXYLASE ISOZYME 1-RELATED"/>
    <property type="match status" value="1"/>
</dbReference>
<dbReference type="Proteomes" id="UP000251485">
    <property type="component" value="Unassembled WGS sequence"/>
</dbReference>
<evidence type="ECO:0000259" key="12">
    <source>
        <dbReference type="Pfam" id="PF02775"/>
    </source>
</evidence>
<dbReference type="RefSeq" id="WP_004247296.1">
    <property type="nucleotide sequence ID" value="NZ_BGMB01000009.1"/>
</dbReference>
<dbReference type="Pfam" id="PF02775">
    <property type="entry name" value="TPP_enzyme_C"/>
    <property type="match status" value="1"/>
</dbReference>
<dbReference type="PANTHER" id="PTHR43452">
    <property type="entry name" value="PYRUVATE DECARBOXYLASE"/>
    <property type="match status" value="1"/>
</dbReference>
<dbReference type="CDD" id="cd02005">
    <property type="entry name" value="TPP_PDC_IPDC"/>
    <property type="match status" value="1"/>
</dbReference>
<comment type="cofactor">
    <cofactor evidence="2">
        <name>thiamine diphosphate</name>
        <dbReference type="ChEBI" id="CHEBI:58937"/>
    </cofactor>
</comment>
<dbReference type="PIRSF" id="PIRSF036565">
    <property type="entry name" value="Pyruvt_ip_decrb"/>
    <property type="match status" value="1"/>
</dbReference>
<feature type="domain" description="Thiamine pyrophosphate enzyme TPP-binding" evidence="12">
    <location>
        <begin position="387"/>
        <end position="521"/>
    </location>
</feature>
<comment type="similarity">
    <text evidence="3 10">Belongs to the TPP enzyme family.</text>
</comment>
<evidence type="ECO:0000256" key="8">
    <source>
        <dbReference type="ARBA" id="ARBA00023239"/>
    </source>
</evidence>
<organism evidence="14 15">
    <name type="scientific">Proteus mirabilis</name>
    <dbReference type="NCBI Taxonomy" id="584"/>
    <lineage>
        <taxon>Bacteria</taxon>
        <taxon>Pseudomonadati</taxon>
        <taxon>Pseudomonadota</taxon>
        <taxon>Gammaproteobacteria</taxon>
        <taxon>Enterobacterales</taxon>
        <taxon>Morganellaceae</taxon>
        <taxon>Proteus</taxon>
    </lineage>
</organism>
<dbReference type="GO" id="GO:0000287">
    <property type="term" value="F:magnesium ion binding"/>
    <property type="evidence" value="ECO:0007669"/>
    <property type="project" value="InterPro"/>
</dbReference>
<dbReference type="CDD" id="cd07038">
    <property type="entry name" value="TPP_PYR_PDC_IPDC_like"/>
    <property type="match status" value="1"/>
</dbReference>
<dbReference type="SUPFAM" id="SSF52467">
    <property type="entry name" value="DHS-like NAD/FAD-binding domain"/>
    <property type="match status" value="1"/>
</dbReference>
<dbReference type="Gene3D" id="3.40.50.1220">
    <property type="entry name" value="TPP-binding domain"/>
    <property type="match status" value="1"/>
</dbReference>
<dbReference type="GO" id="GO:0004737">
    <property type="term" value="F:pyruvate decarboxylase activity"/>
    <property type="evidence" value="ECO:0007669"/>
    <property type="project" value="TreeGrafter"/>
</dbReference>
<feature type="domain" description="Thiamine pyrophosphate enzyme central" evidence="11">
    <location>
        <begin position="202"/>
        <end position="292"/>
    </location>
</feature>
<evidence type="ECO:0000313" key="15">
    <source>
        <dbReference type="Proteomes" id="UP000251485"/>
    </source>
</evidence>
<evidence type="ECO:0000256" key="5">
    <source>
        <dbReference type="ARBA" id="ARBA00022793"/>
    </source>
</evidence>
<evidence type="ECO:0000256" key="1">
    <source>
        <dbReference type="ARBA" id="ARBA00001920"/>
    </source>
</evidence>
<dbReference type="InterPro" id="IPR047214">
    <property type="entry name" value="TPP_PDC_IPDC"/>
</dbReference>
<evidence type="ECO:0000256" key="2">
    <source>
        <dbReference type="ARBA" id="ARBA00001964"/>
    </source>
</evidence>
<keyword evidence="5" id="KW-0210">Decarboxylase</keyword>
<dbReference type="FunFam" id="3.40.50.970:FF:000024">
    <property type="entry name" value="Pyruvate decarboxylase isozyme"/>
    <property type="match status" value="1"/>
</dbReference>
<comment type="cofactor">
    <cofactor evidence="9">
        <name>Mg(2+)</name>
        <dbReference type="ChEBI" id="CHEBI:18420"/>
    </cofactor>
    <text evidence="9">Binds 1 Mg(2+) per subunit.</text>
</comment>
<dbReference type="GO" id="GO:0047434">
    <property type="term" value="F:indolepyruvate decarboxylase activity"/>
    <property type="evidence" value="ECO:0007669"/>
    <property type="project" value="UniProtKB-EC"/>
</dbReference>
<dbReference type="InterPro" id="IPR029035">
    <property type="entry name" value="DHS-like_NAD/FAD-binding_dom"/>
</dbReference>
<evidence type="ECO:0000259" key="11">
    <source>
        <dbReference type="Pfam" id="PF00205"/>
    </source>
</evidence>
<evidence type="ECO:0000256" key="7">
    <source>
        <dbReference type="ARBA" id="ARBA00023052"/>
    </source>
</evidence>
<name>A0A2X1XFM8_PROMI</name>
<dbReference type="AlphaFoldDB" id="A0A2X1XFM8"/>
<dbReference type="EMBL" id="UAUE01000025">
    <property type="protein sequence ID" value="SPY99430.1"/>
    <property type="molecule type" value="Genomic_DNA"/>
</dbReference>
<dbReference type="InterPro" id="IPR047213">
    <property type="entry name" value="TPP_PYR_PDC_IPDC-like"/>
</dbReference>
<proteinExistence type="inferred from homology"/>
<dbReference type="GO" id="GO:0005829">
    <property type="term" value="C:cytosol"/>
    <property type="evidence" value="ECO:0007669"/>
    <property type="project" value="TreeGrafter"/>
</dbReference>
<dbReference type="Pfam" id="PF02776">
    <property type="entry name" value="TPP_enzyme_N"/>
    <property type="match status" value="1"/>
</dbReference>
<keyword evidence="6 9" id="KW-0460">Magnesium</keyword>
<keyword evidence="8 14" id="KW-0456">Lyase</keyword>
<dbReference type="InterPro" id="IPR012001">
    <property type="entry name" value="Thiamin_PyroP_enz_TPP-bd_dom"/>
</dbReference>
<dbReference type="GO" id="GO:0030976">
    <property type="term" value="F:thiamine pyrophosphate binding"/>
    <property type="evidence" value="ECO:0007669"/>
    <property type="project" value="InterPro"/>
</dbReference>
<dbReference type="InterPro" id="IPR011766">
    <property type="entry name" value="TPP_enzyme_TPP-bd"/>
</dbReference>
<dbReference type="EC" id="4.1.1.74" evidence="14"/>
<dbReference type="InterPro" id="IPR012110">
    <property type="entry name" value="PDC/IPDC-like"/>
</dbReference>
<comment type="cofactor">
    <cofactor evidence="1">
        <name>a metal cation</name>
        <dbReference type="ChEBI" id="CHEBI:25213"/>
    </cofactor>
</comment>
<dbReference type="FunFam" id="3.40.50.970:FF:000019">
    <property type="entry name" value="Pyruvate decarboxylase isozyme"/>
    <property type="match status" value="1"/>
</dbReference>
<dbReference type="SUPFAM" id="SSF52518">
    <property type="entry name" value="Thiamin diphosphate-binding fold (THDP-binding)"/>
    <property type="match status" value="2"/>
</dbReference>
<dbReference type="InterPro" id="IPR029061">
    <property type="entry name" value="THDP-binding"/>
</dbReference>
<feature type="binding site" evidence="9">
    <location>
        <position position="460"/>
    </location>
    <ligand>
        <name>Mg(2+)</name>
        <dbReference type="ChEBI" id="CHEBI:18420"/>
    </ligand>
</feature>
<feature type="binding site" evidence="9">
    <location>
        <position position="458"/>
    </location>
    <ligand>
        <name>Mg(2+)</name>
        <dbReference type="ChEBI" id="CHEBI:18420"/>
    </ligand>
</feature>
<keyword evidence="7 10" id="KW-0786">Thiamine pyrophosphate</keyword>
<reference evidence="14 15" key="1">
    <citation type="submission" date="2018-06" db="EMBL/GenBank/DDBJ databases">
        <authorList>
            <consortium name="Pathogen Informatics"/>
            <person name="Doyle S."/>
        </authorList>
    </citation>
    <scope>NUCLEOTIDE SEQUENCE [LARGE SCALE GENOMIC DNA]</scope>
    <source>
        <strain evidence="14 15">NCTC10975</strain>
    </source>
</reference>
<feature type="domain" description="Thiamine pyrophosphate enzyme N-terminal TPP-binding" evidence="13">
    <location>
        <begin position="3"/>
        <end position="108"/>
    </location>
</feature>
<evidence type="ECO:0000313" key="14">
    <source>
        <dbReference type="EMBL" id="SPY99430.1"/>
    </source>
</evidence>
<evidence type="ECO:0000256" key="6">
    <source>
        <dbReference type="ARBA" id="ARBA00022842"/>
    </source>
</evidence>
<feature type="binding site" evidence="9">
    <location>
        <position position="431"/>
    </location>
    <ligand>
        <name>Mg(2+)</name>
        <dbReference type="ChEBI" id="CHEBI:18420"/>
    </ligand>
</feature>
<dbReference type="Gene3D" id="3.40.50.970">
    <property type="match status" value="2"/>
</dbReference>
<dbReference type="GO" id="GO:0000949">
    <property type="term" value="P:aromatic amino acid family catabolic process to alcohol via Ehrlich pathway"/>
    <property type="evidence" value="ECO:0007669"/>
    <property type="project" value="TreeGrafter"/>
</dbReference>
<evidence type="ECO:0000259" key="13">
    <source>
        <dbReference type="Pfam" id="PF02776"/>
    </source>
</evidence>
<evidence type="ECO:0000256" key="10">
    <source>
        <dbReference type="RuleBase" id="RU362132"/>
    </source>
</evidence>
<dbReference type="Pfam" id="PF00205">
    <property type="entry name" value="TPP_enzyme_M"/>
    <property type="match status" value="1"/>
</dbReference>
<protein>
    <submittedName>
        <fullName evidence="14">Alpha-keto acid decarboxylase</fullName>
        <ecNumber evidence="14">4.1.1.74</ecNumber>
    </submittedName>
</protein>
<evidence type="ECO:0000256" key="9">
    <source>
        <dbReference type="PIRSR" id="PIRSR036565-2"/>
    </source>
</evidence>
<gene>
    <name evidence="14" type="primary">ipdC_5</name>
    <name evidence="14" type="ORF">NCTC10975_03330</name>
</gene>
<evidence type="ECO:0000256" key="4">
    <source>
        <dbReference type="ARBA" id="ARBA00022723"/>
    </source>
</evidence>
<accession>A0A2X1XFM8</accession>
<dbReference type="InterPro" id="IPR012000">
    <property type="entry name" value="Thiamin_PyroP_enz_cen_dom"/>
</dbReference>
<evidence type="ECO:0000256" key="3">
    <source>
        <dbReference type="ARBA" id="ARBA00007812"/>
    </source>
</evidence>
<sequence>MITVLDYLLVRLKELEIKTIFGVPGDYNLPFIGVVDNDKDIQWVGACNELNASYACEGYARIKGFSALCTTYGVGELSAINGVAGAFAEQVPIIHIVGAPSQSKQEKGKTLHHCLATGRFDAFEKMYRHISKTTAVLTYHNATEEIDRVLETLWRYRYPVYLLIPEDVGVMKVNKPKLPLQLTLPQSNPDDLNKVITLLENKIKQSKSPCIIIGEQVSRYQLRKQVENLLEKTNLPFFTVWGSKGVVDEGRQQYGGILFGELSNPQGLDYIINSDLIISLGVSWDEVNTAGFTFDVPTQNCYQFYDTYSLIEEEKIYGVSLLDMPNALLALDYIYPHNIALLPQKIVPPDWQGLIKIDSIPLLLDKVLDDNSVILAEAGNAFLCAVNHIFSGNSQLVVSNIWASIGYTLPAALGVTLALENQGRAFVVIGDGAFQMTAQELSTLLRLKLNPVIFIVNNQGYAFEKIFYGPKDTFNDIQNWNYSQLPELFNCDAYSVKVDSLEALETVLPLLKVHQDKLCLVELDMDKHDYSEPISEFIALLNQYK</sequence>
<keyword evidence="4 9" id="KW-0479">Metal-binding</keyword>